<protein>
    <submittedName>
        <fullName evidence="1">Uncharacterized protein</fullName>
    </submittedName>
</protein>
<keyword evidence="2" id="KW-1185">Reference proteome</keyword>
<dbReference type="EnsemblPlants" id="AVESA.00010b.r2.4CG1281120.1">
    <property type="protein sequence ID" value="AVESA.00010b.r2.4CG1281120.1.CDS"/>
    <property type="gene ID" value="AVESA.00010b.r2.4CG1281120"/>
</dbReference>
<evidence type="ECO:0000313" key="2">
    <source>
        <dbReference type="Proteomes" id="UP001732700"/>
    </source>
</evidence>
<organism evidence="1 2">
    <name type="scientific">Avena sativa</name>
    <name type="common">Oat</name>
    <dbReference type="NCBI Taxonomy" id="4498"/>
    <lineage>
        <taxon>Eukaryota</taxon>
        <taxon>Viridiplantae</taxon>
        <taxon>Streptophyta</taxon>
        <taxon>Embryophyta</taxon>
        <taxon>Tracheophyta</taxon>
        <taxon>Spermatophyta</taxon>
        <taxon>Magnoliopsida</taxon>
        <taxon>Liliopsida</taxon>
        <taxon>Poales</taxon>
        <taxon>Poaceae</taxon>
        <taxon>BOP clade</taxon>
        <taxon>Pooideae</taxon>
        <taxon>Poodae</taxon>
        <taxon>Poeae</taxon>
        <taxon>Poeae Chloroplast Group 1 (Aveneae type)</taxon>
        <taxon>Aveninae</taxon>
        <taxon>Avena</taxon>
    </lineage>
</organism>
<proteinExistence type="predicted"/>
<accession>A0ACD5WXI3</accession>
<name>A0ACD5WXI3_AVESA</name>
<dbReference type="Proteomes" id="UP001732700">
    <property type="component" value="Chromosome 4C"/>
</dbReference>
<reference evidence="1" key="2">
    <citation type="submission" date="2025-09" db="UniProtKB">
        <authorList>
            <consortium name="EnsemblPlants"/>
        </authorList>
    </citation>
    <scope>IDENTIFICATION</scope>
</reference>
<evidence type="ECO:0000313" key="1">
    <source>
        <dbReference type="EnsemblPlants" id="AVESA.00010b.r2.4CG1281120.1.CDS"/>
    </source>
</evidence>
<sequence>MLNVRAVEASSVVPAPCWLAGHQRIQSLFSAAPSFLAKSRSDHYTRSAFALAVGHLEIVSRRRRRSSGTRTVSPCSASANAASLGNVHRKKREARIRKHLQQVPISPSAYDTAWVSMVPLPGFPDAPRFPQCIEWILQTQQADGSWGMKQSGSSVSKHTLLSTLACVVALRKWKLGKEHVKKGQHFIGRNFSVVMDEQVTGPVGFSLIFPGMLGLAIDMGLEFPVCRTDVDELLHFAAEELERLSTETSLGTKAYIAYVSEGLGNLVNWSELMKFQRKNGSLFNSPSTTAALLIRKYDEKALQFLSSVLGKFGSAVPTVYPVNIYSQLSMVDSLEKIGISQHFSSEIKSILDMTYSLWLQKDEEIMLEFATCSIAFRLLRMNGYGVSQDELSHVAEISTFHNSLQGYLNDIKSLLELYKASKISIFENELILDSIGYWSGSLLMELPFDGVGKLPIFREIEYSLKFPFYTTLERLDHRRNIEFFYARDSQVMKTEYMSSGVNEDILSLAVEDFTLSQSIYQDELVYLDSWVKENRLDKLEFARQKLTYCYLSAAGSITPHEMFDARMAFTKNAVLATVVDDFFDGGGSKEELKDLIVLVEKWDDQYNGELYSQKVKTVFSALYTTVKELGSKASTVQNCDVTEHLVETWLRILRSMMIEAEWRIDQYVPTIEEYTKNAVVSTTLGPIVLSTLYFVGQKLPKWIVKDQEYNELLHLTCTCTRLLNDIQGLERDEGIEGKLNSVSLLMHHSGGSMSAETAKIVIRKSIITTTRDLLRLVLREESVIPKPCKEVFWKICKIPHFFYFETDGYSSPKKMVSAVNALIYEPLKLSS</sequence>
<reference evidence="1" key="1">
    <citation type="submission" date="2021-05" db="EMBL/GenBank/DDBJ databases">
        <authorList>
            <person name="Scholz U."/>
            <person name="Mascher M."/>
            <person name="Fiebig A."/>
        </authorList>
    </citation>
    <scope>NUCLEOTIDE SEQUENCE [LARGE SCALE GENOMIC DNA]</scope>
</reference>